<organism evidence="1 2">
    <name type="scientific">Helicostylum pulchrum</name>
    <dbReference type="NCBI Taxonomy" id="562976"/>
    <lineage>
        <taxon>Eukaryota</taxon>
        <taxon>Fungi</taxon>
        <taxon>Fungi incertae sedis</taxon>
        <taxon>Mucoromycota</taxon>
        <taxon>Mucoromycotina</taxon>
        <taxon>Mucoromycetes</taxon>
        <taxon>Mucorales</taxon>
        <taxon>Mucorineae</taxon>
        <taxon>Mucoraceae</taxon>
        <taxon>Helicostylum</taxon>
    </lineage>
</organism>
<sequence>MSNMSNNNNSDIPWNSTDFLQDVFENTPSDTVKLDFLIGEVSEIKIMLSRLLAMNNRDSLNSISFRSGSVSAGTSQLSITPASFDIINDREKVDEIVMTATGNRGKRCYSRRDILLKTGISESKKKDLIVAMCTIWLEAKEISYGMATEMEEKAARYQDASDRYDKTNVLIGLFCKTKFSEEDKTFRWMNLSKEKRELITYVVEHIVFETLTRQSCLPLDFAKDSWVTTHLLSVAIRNSDGSRKAKSTEDNADSFSISDLVEEVELPQPQYIFGFNDTIDANASQIVKVDKRVVKFKSINILGQRFSSIENTSLKGGYFKAYYRDSNLPSEDHVLRPAQIQCFFRHSMELLNVDNELETASFTLAYVRWYKDLDPGFNVTTFNNINSTCYSNNFMDASFMDILPVQCIHSPIGIYVNVLENINVVIDIPRKIEE</sequence>
<gene>
    <name evidence="1" type="ORF">HPULCUR_010141</name>
</gene>
<proteinExistence type="predicted"/>
<name>A0ABP9YCF1_9FUNG</name>
<comment type="caution">
    <text evidence="1">The sequence shown here is derived from an EMBL/GenBank/DDBJ whole genome shotgun (WGS) entry which is preliminary data.</text>
</comment>
<accession>A0ABP9YCF1</accession>
<reference evidence="1 2" key="1">
    <citation type="submission" date="2024-04" db="EMBL/GenBank/DDBJ databases">
        <title>genome sequences of Mucor flavus KT1a and Helicostylum pulchrum KT1b strains isolation_sourced from the surface of a dry-aged beef.</title>
        <authorList>
            <person name="Toyotome T."/>
            <person name="Hosono M."/>
            <person name="Torimaru M."/>
            <person name="Fukuda K."/>
            <person name="Mikami N."/>
        </authorList>
    </citation>
    <scope>NUCLEOTIDE SEQUENCE [LARGE SCALE GENOMIC DNA]</scope>
    <source>
        <strain evidence="1 2">KT1b</strain>
    </source>
</reference>
<evidence type="ECO:0000313" key="1">
    <source>
        <dbReference type="EMBL" id="GAA5804639.1"/>
    </source>
</evidence>
<keyword evidence="2" id="KW-1185">Reference proteome</keyword>
<protein>
    <submittedName>
        <fullName evidence="1">Uncharacterized protein</fullName>
    </submittedName>
</protein>
<dbReference type="EMBL" id="BAABUJ010000036">
    <property type="protein sequence ID" value="GAA5804639.1"/>
    <property type="molecule type" value="Genomic_DNA"/>
</dbReference>
<evidence type="ECO:0000313" key="2">
    <source>
        <dbReference type="Proteomes" id="UP001476247"/>
    </source>
</evidence>
<dbReference type="Proteomes" id="UP001476247">
    <property type="component" value="Unassembled WGS sequence"/>
</dbReference>